<name>A0A927H148_9BACL</name>
<feature type="region of interest" description="Disordered" evidence="1">
    <location>
        <begin position="118"/>
        <end position="169"/>
    </location>
</feature>
<evidence type="ECO:0000256" key="2">
    <source>
        <dbReference type="SAM" id="SignalP"/>
    </source>
</evidence>
<feature type="chain" id="PRO_5037944379" evidence="2">
    <location>
        <begin position="30"/>
        <end position="544"/>
    </location>
</feature>
<accession>A0A927H148</accession>
<dbReference type="RefSeq" id="WP_190930419.1">
    <property type="nucleotide sequence ID" value="NZ_JACXJA010000033.1"/>
</dbReference>
<evidence type="ECO:0000313" key="5">
    <source>
        <dbReference type="Proteomes" id="UP000639396"/>
    </source>
</evidence>
<feature type="compositionally biased region" description="Gly residues" evidence="1">
    <location>
        <begin position="133"/>
        <end position="157"/>
    </location>
</feature>
<evidence type="ECO:0000313" key="4">
    <source>
        <dbReference type="EMBL" id="MBD2864796.1"/>
    </source>
</evidence>
<proteinExistence type="predicted"/>
<feature type="signal peptide" evidence="2">
    <location>
        <begin position="1"/>
        <end position="29"/>
    </location>
</feature>
<keyword evidence="5" id="KW-1185">Reference proteome</keyword>
<sequence length="544" mass="58227">MKKKLLKKTSQLLAALMIVSMLLPILASAAMKFNGSFAYDGNLSGQIKFDGTIGDAVYNHSPITLGVYGRDGTHIRDISVIRTVYENQTSTYSVDNMVISSVYDAVYFSYGGEVSGLIYRESDDSDPDPDPGSGSGGSTGGGSENGGSNGNEGGGSEQPGDVTDVIDASDDGKVDADKLKAALAKYKEVTIRVKGETASIPASALVGAQHGSVLNIVSKEGSYILPLGAIDLKQLADAVQSDVADVNIHVGMKLLSGDAAESVADAIEKLGAKALSNAFDVQFAVEGKDGNKKPVHVFDQYVKRKIPLLQKPSKSAAIVLYNPDTRKLSFVPGSITDSEATFWRTGNSIYTVIELNKTFNDVSGHWAKSDIELLASKLIVEGATDSTFEPNRNLTRAEFVALAVRAFGLVEINGVTYFSDVKTSDWYSGIIAAAAKAGIINGYEDDTFRPDDSITREELAAIIVRAYQYAGGEIAMDASKQSKLLAEWNDTEWIVWADTEVAKALSAGFMVGMSDTQLETYRSATRAQTVTMLKRVLSKLDFID</sequence>
<feature type="domain" description="SLH" evidence="3">
    <location>
        <begin position="354"/>
        <end position="413"/>
    </location>
</feature>
<dbReference type="PANTHER" id="PTHR43308:SF5">
    <property type="entry name" value="S-LAYER PROTEIN _ PEPTIDOGLYCAN ENDO-BETA-N-ACETYLGLUCOSAMINIDASE"/>
    <property type="match status" value="1"/>
</dbReference>
<comment type="caution">
    <text evidence="4">The sequence shown here is derived from an EMBL/GenBank/DDBJ whole genome shotgun (WGS) entry which is preliminary data.</text>
</comment>
<organism evidence="4 5">
    <name type="scientific">Paenibacillus oceani</name>
    <dbReference type="NCBI Taxonomy" id="2772510"/>
    <lineage>
        <taxon>Bacteria</taxon>
        <taxon>Bacillati</taxon>
        <taxon>Bacillota</taxon>
        <taxon>Bacilli</taxon>
        <taxon>Bacillales</taxon>
        <taxon>Paenibacillaceae</taxon>
        <taxon>Paenibacillus</taxon>
    </lineage>
</organism>
<dbReference type="PROSITE" id="PS51272">
    <property type="entry name" value="SLH"/>
    <property type="match status" value="2"/>
</dbReference>
<keyword evidence="2" id="KW-0732">Signal</keyword>
<dbReference type="EMBL" id="JACXJA010000033">
    <property type="protein sequence ID" value="MBD2864796.1"/>
    <property type="molecule type" value="Genomic_DNA"/>
</dbReference>
<dbReference type="AlphaFoldDB" id="A0A927H148"/>
<evidence type="ECO:0000259" key="3">
    <source>
        <dbReference type="PROSITE" id="PS51272"/>
    </source>
</evidence>
<reference evidence="4" key="1">
    <citation type="submission" date="2020-09" db="EMBL/GenBank/DDBJ databases">
        <title>A novel bacterium of genus Paenibacillus, isolated from South China Sea.</title>
        <authorList>
            <person name="Huang H."/>
            <person name="Mo K."/>
            <person name="Hu Y."/>
        </authorList>
    </citation>
    <scope>NUCLEOTIDE SEQUENCE</scope>
    <source>
        <strain evidence="4">IB182363</strain>
    </source>
</reference>
<dbReference type="PANTHER" id="PTHR43308">
    <property type="entry name" value="OUTER MEMBRANE PROTEIN ALPHA-RELATED"/>
    <property type="match status" value="1"/>
</dbReference>
<protein>
    <submittedName>
        <fullName evidence="4">S-layer homology domain-containing protein</fullName>
    </submittedName>
</protein>
<gene>
    <name evidence="4" type="ORF">IDH45_22705</name>
</gene>
<dbReference type="InterPro" id="IPR001119">
    <property type="entry name" value="SLH_dom"/>
</dbReference>
<dbReference type="Proteomes" id="UP000639396">
    <property type="component" value="Unassembled WGS sequence"/>
</dbReference>
<dbReference type="Pfam" id="PF00395">
    <property type="entry name" value="SLH"/>
    <property type="match status" value="2"/>
</dbReference>
<feature type="domain" description="SLH" evidence="3">
    <location>
        <begin position="414"/>
        <end position="477"/>
    </location>
</feature>
<dbReference type="InterPro" id="IPR051465">
    <property type="entry name" value="Cell_Envelope_Struct_Comp"/>
</dbReference>
<evidence type="ECO:0000256" key="1">
    <source>
        <dbReference type="SAM" id="MobiDB-lite"/>
    </source>
</evidence>